<dbReference type="Gene3D" id="3.30.70.330">
    <property type="match status" value="1"/>
</dbReference>
<dbReference type="Proteomes" id="UP000274429">
    <property type="component" value="Unassembled WGS sequence"/>
</dbReference>
<dbReference type="PROSITE" id="PS50102">
    <property type="entry name" value="RRM"/>
    <property type="match status" value="1"/>
</dbReference>
<reference evidence="8 9" key="2">
    <citation type="submission" date="2018-11" db="EMBL/GenBank/DDBJ databases">
        <authorList>
            <consortium name="Pathogen Informatics"/>
        </authorList>
    </citation>
    <scope>NUCLEOTIDE SEQUENCE [LARGE SCALE GENOMIC DNA]</scope>
</reference>
<feature type="region of interest" description="Disordered" evidence="6">
    <location>
        <begin position="1"/>
        <end position="28"/>
    </location>
</feature>
<dbReference type="CDD" id="cd12415">
    <property type="entry name" value="RRM3_RBM28_like"/>
    <property type="match status" value="1"/>
</dbReference>
<evidence type="ECO:0000313" key="10">
    <source>
        <dbReference type="WBParaSite" id="TTAC_0000491901-mRNA-1"/>
    </source>
</evidence>
<feature type="region of interest" description="Disordered" evidence="6">
    <location>
        <begin position="45"/>
        <end position="80"/>
    </location>
</feature>
<dbReference type="InterPro" id="IPR035979">
    <property type="entry name" value="RBD_domain_sf"/>
</dbReference>
<dbReference type="InterPro" id="IPR051945">
    <property type="entry name" value="RRM_MRD1_RNA_proc_ribogen"/>
</dbReference>
<comment type="subcellular location">
    <subcellularLocation>
        <location evidence="1">Nucleus</location>
    </subcellularLocation>
</comment>
<keyword evidence="3 5" id="KW-0694">RNA-binding</keyword>
<reference evidence="10" key="1">
    <citation type="submission" date="2017-02" db="UniProtKB">
        <authorList>
            <consortium name="WormBaseParasite"/>
        </authorList>
    </citation>
    <scope>IDENTIFICATION</scope>
</reference>
<evidence type="ECO:0000256" key="3">
    <source>
        <dbReference type="ARBA" id="ARBA00022884"/>
    </source>
</evidence>
<dbReference type="InterPro" id="IPR000504">
    <property type="entry name" value="RRM_dom"/>
</dbReference>
<keyword evidence="9" id="KW-1185">Reference proteome</keyword>
<organism evidence="10">
    <name type="scientific">Hydatigena taeniaeformis</name>
    <name type="common">Feline tapeworm</name>
    <name type="synonym">Taenia taeniaeformis</name>
    <dbReference type="NCBI Taxonomy" id="6205"/>
    <lineage>
        <taxon>Eukaryota</taxon>
        <taxon>Metazoa</taxon>
        <taxon>Spiralia</taxon>
        <taxon>Lophotrochozoa</taxon>
        <taxon>Platyhelminthes</taxon>
        <taxon>Cestoda</taxon>
        <taxon>Eucestoda</taxon>
        <taxon>Cyclophyllidea</taxon>
        <taxon>Taeniidae</taxon>
        <taxon>Hydatigera</taxon>
    </lineage>
</organism>
<dbReference type="GO" id="GO:0003729">
    <property type="term" value="F:mRNA binding"/>
    <property type="evidence" value="ECO:0007669"/>
    <property type="project" value="TreeGrafter"/>
</dbReference>
<dbReference type="PANTHER" id="PTHR48039">
    <property type="entry name" value="RNA-BINDING MOTIF PROTEIN 14B"/>
    <property type="match status" value="1"/>
</dbReference>
<evidence type="ECO:0000256" key="4">
    <source>
        <dbReference type="ARBA" id="ARBA00023242"/>
    </source>
</evidence>
<name>A0A0R3WVX9_HYDTA</name>
<keyword evidence="2" id="KW-0677">Repeat</keyword>
<sequence length="207" mass="23497">MGRGTRPMHHPMDIDEDRGSSNEFYISKKPRKPIEIRAIDSKSKVADYGVNGSDDAEEDSENSNYQSTERRQSIGKRKHVKLSDTVEGRTVFIRNVSFDANEDRLHQFLTRFGNLESVKIVKDKLTQHPRGTAFAKFESKEDAENILLQASKPENARSFIFAGRQLTLSLAVSREEVLNLKKNRSHEEVLNNANASGRNLHLARIGF</sequence>
<proteinExistence type="predicted"/>
<protein>
    <submittedName>
        <fullName evidence="10">RRM domain-containing protein</fullName>
    </submittedName>
</protein>
<evidence type="ECO:0000256" key="1">
    <source>
        <dbReference type="ARBA" id="ARBA00004123"/>
    </source>
</evidence>
<evidence type="ECO:0000259" key="7">
    <source>
        <dbReference type="PROSITE" id="PS50102"/>
    </source>
</evidence>
<gene>
    <name evidence="8" type="ORF">TTAC_LOCUS4905</name>
</gene>
<evidence type="ECO:0000256" key="6">
    <source>
        <dbReference type="SAM" id="MobiDB-lite"/>
    </source>
</evidence>
<dbReference type="Pfam" id="PF00076">
    <property type="entry name" value="RRM_1"/>
    <property type="match status" value="1"/>
</dbReference>
<evidence type="ECO:0000313" key="8">
    <source>
        <dbReference type="EMBL" id="VDM25856.1"/>
    </source>
</evidence>
<keyword evidence="4" id="KW-0539">Nucleus</keyword>
<evidence type="ECO:0000313" key="9">
    <source>
        <dbReference type="Proteomes" id="UP000274429"/>
    </source>
</evidence>
<dbReference type="SMART" id="SM00360">
    <property type="entry name" value="RRM"/>
    <property type="match status" value="1"/>
</dbReference>
<accession>A0A0R3WVX9</accession>
<dbReference type="OrthoDB" id="3945418at2759"/>
<evidence type="ECO:0000256" key="5">
    <source>
        <dbReference type="PROSITE-ProRule" id="PRU00176"/>
    </source>
</evidence>
<dbReference type="InterPro" id="IPR012677">
    <property type="entry name" value="Nucleotide-bd_a/b_plait_sf"/>
</dbReference>
<evidence type="ECO:0000256" key="2">
    <source>
        <dbReference type="ARBA" id="ARBA00022737"/>
    </source>
</evidence>
<feature type="compositionally biased region" description="Basic and acidic residues" evidence="6">
    <location>
        <begin position="10"/>
        <end position="20"/>
    </location>
</feature>
<dbReference type="WBParaSite" id="TTAC_0000491901-mRNA-1">
    <property type="protein sequence ID" value="TTAC_0000491901-mRNA-1"/>
    <property type="gene ID" value="TTAC_0000491901"/>
</dbReference>
<dbReference type="STRING" id="6205.A0A0R3WVX9"/>
<dbReference type="SUPFAM" id="SSF54928">
    <property type="entry name" value="RNA-binding domain, RBD"/>
    <property type="match status" value="1"/>
</dbReference>
<dbReference type="PANTHER" id="PTHR48039:SF5">
    <property type="entry name" value="RNA-BINDING PROTEIN 28"/>
    <property type="match status" value="1"/>
</dbReference>
<dbReference type="AlphaFoldDB" id="A0A0R3WVX9"/>
<dbReference type="EMBL" id="UYWX01005640">
    <property type="protein sequence ID" value="VDM25856.1"/>
    <property type="molecule type" value="Genomic_DNA"/>
</dbReference>
<dbReference type="GO" id="GO:0005730">
    <property type="term" value="C:nucleolus"/>
    <property type="evidence" value="ECO:0007669"/>
    <property type="project" value="TreeGrafter"/>
</dbReference>
<feature type="domain" description="RRM" evidence="7">
    <location>
        <begin position="89"/>
        <end position="173"/>
    </location>
</feature>